<gene>
    <name evidence="4" type="ORF">SKAU_G00059970</name>
</gene>
<dbReference type="SMART" id="SM00409">
    <property type="entry name" value="IG"/>
    <property type="match status" value="1"/>
</dbReference>
<feature type="domain" description="Ig-like" evidence="3">
    <location>
        <begin position="60"/>
        <end position="161"/>
    </location>
</feature>
<evidence type="ECO:0000259" key="3">
    <source>
        <dbReference type="PROSITE" id="PS50835"/>
    </source>
</evidence>
<comment type="subunit">
    <text evidence="1">Forms a complex composed of PDGFRL, TNK2 and GRB2.</text>
</comment>
<dbReference type="Gene3D" id="2.60.40.10">
    <property type="entry name" value="Immunoglobulins"/>
    <property type="match status" value="2"/>
</dbReference>
<evidence type="ECO:0000256" key="1">
    <source>
        <dbReference type="ARBA" id="ARBA00011360"/>
    </source>
</evidence>
<dbReference type="Pfam" id="PF21339">
    <property type="entry name" value="VEGFR-1-like_Ig-like"/>
    <property type="match status" value="1"/>
</dbReference>
<evidence type="ECO:0000313" key="5">
    <source>
        <dbReference type="Proteomes" id="UP001152622"/>
    </source>
</evidence>
<accession>A0A9Q1G5Q8</accession>
<evidence type="ECO:0000313" key="4">
    <source>
        <dbReference type="EMBL" id="KAJ8375417.1"/>
    </source>
</evidence>
<protein>
    <recommendedName>
        <fullName evidence="2">Platelet-derived growth factor receptor-like protein</fullName>
    </recommendedName>
</protein>
<dbReference type="PANTHER" id="PTHR15360:SF5">
    <property type="entry name" value="PLATELET-DERIVED GROWTH FACTOR RECEPTOR-LIKE PROTEIN"/>
    <property type="match status" value="1"/>
</dbReference>
<dbReference type="InterPro" id="IPR013783">
    <property type="entry name" value="Ig-like_fold"/>
</dbReference>
<dbReference type="PROSITE" id="PS50835">
    <property type="entry name" value="IG_LIKE"/>
    <property type="match status" value="1"/>
</dbReference>
<dbReference type="SUPFAM" id="SSF48726">
    <property type="entry name" value="Immunoglobulin"/>
    <property type="match status" value="1"/>
</dbReference>
<keyword evidence="5" id="KW-1185">Reference proteome</keyword>
<evidence type="ECO:0000256" key="2">
    <source>
        <dbReference type="ARBA" id="ARBA00019671"/>
    </source>
</evidence>
<sequence length="174" mass="19665">MLGILTFPEQKLIPDQKNIIWNSKKGFIIPNPTYHYIGLFSCESRLNGVLYSLKYLTHRPVNKILDVYLNSTGPVHRLQEESLALSCDVTAEWNSRVSISWSYPGQANSSASISRRIVKGSSSVMFHSVLSIRQLSRSDRGIYICHVRSGPTLRETNTSVIVYGESSNHTELRH</sequence>
<dbReference type="InterPro" id="IPR036179">
    <property type="entry name" value="Ig-like_dom_sf"/>
</dbReference>
<dbReference type="InterPro" id="IPR007110">
    <property type="entry name" value="Ig-like_dom"/>
</dbReference>
<dbReference type="EMBL" id="JAINUF010000002">
    <property type="protein sequence ID" value="KAJ8375417.1"/>
    <property type="molecule type" value="Genomic_DNA"/>
</dbReference>
<dbReference type="InterPro" id="IPR003598">
    <property type="entry name" value="Ig_sub2"/>
</dbReference>
<dbReference type="SMART" id="SM00408">
    <property type="entry name" value="IGc2"/>
    <property type="match status" value="1"/>
</dbReference>
<dbReference type="OrthoDB" id="10059496at2759"/>
<proteinExistence type="predicted"/>
<dbReference type="Pfam" id="PF13927">
    <property type="entry name" value="Ig_3"/>
    <property type="match status" value="1"/>
</dbReference>
<organism evidence="4 5">
    <name type="scientific">Synaphobranchus kaupii</name>
    <name type="common">Kaup's arrowtooth eel</name>
    <dbReference type="NCBI Taxonomy" id="118154"/>
    <lineage>
        <taxon>Eukaryota</taxon>
        <taxon>Metazoa</taxon>
        <taxon>Chordata</taxon>
        <taxon>Craniata</taxon>
        <taxon>Vertebrata</taxon>
        <taxon>Euteleostomi</taxon>
        <taxon>Actinopterygii</taxon>
        <taxon>Neopterygii</taxon>
        <taxon>Teleostei</taxon>
        <taxon>Anguilliformes</taxon>
        <taxon>Synaphobranchidae</taxon>
        <taxon>Synaphobranchus</taxon>
    </lineage>
</organism>
<dbReference type="AlphaFoldDB" id="A0A9Q1G5Q8"/>
<dbReference type="Proteomes" id="UP001152622">
    <property type="component" value="Chromosome 2"/>
</dbReference>
<reference evidence="4" key="1">
    <citation type="journal article" date="2023" name="Science">
        <title>Genome structures resolve the early diversification of teleost fishes.</title>
        <authorList>
            <person name="Parey E."/>
            <person name="Louis A."/>
            <person name="Montfort J."/>
            <person name="Bouchez O."/>
            <person name="Roques C."/>
            <person name="Iampietro C."/>
            <person name="Lluch J."/>
            <person name="Castinel A."/>
            <person name="Donnadieu C."/>
            <person name="Desvignes T."/>
            <person name="Floi Bucao C."/>
            <person name="Jouanno E."/>
            <person name="Wen M."/>
            <person name="Mejri S."/>
            <person name="Dirks R."/>
            <person name="Jansen H."/>
            <person name="Henkel C."/>
            <person name="Chen W.J."/>
            <person name="Zahm M."/>
            <person name="Cabau C."/>
            <person name="Klopp C."/>
            <person name="Thompson A.W."/>
            <person name="Robinson-Rechavi M."/>
            <person name="Braasch I."/>
            <person name="Lecointre G."/>
            <person name="Bobe J."/>
            <person name="Postlethwait J.H."/>
            <person name="Berthelot C."/>
            <person name="Roest Crollius H."/>
            <person name="Guiguen Y."/>
        </authorList>
    </citation>
    <scope>NUCLEOTIDE SEQUENCE</scope>
    <source>
        <strain evidence="4">WJC10195</strain>
    </source>
</reference>
<name>A0A9Q1G5Q8_SYNKA</name>
<dbReference type="InterPro" id="IPR042495">
    <property type="entry name" value="PDGFRL"/>
</dbReference>
<dbReference type="PANTHER" id="PTHR15360">
    <property type="entry name" value="PLATELET-DERIVED GROWTH FACTOR RECEPTOR LIKE"/>
    <property type="match status" value="1"/>
</dbReference>
<dbReference type="InterPro" id="IPR003599">
    <property type="entry name" value="Ig_sub"/>
</dbReference>
<comment type="caution">
    <text evidence="4">The sequence shown here is derived from an EMBL/GenBank/DDBJ whole genome shotgun (WGS) entry which is preliminary data.</text>
</comment>